<dbReference type="InterPro" id="IPR031005">
    <property type="entry name" value="Sorted_by_XrtN"/>
</dbReference>
<feature type="transmembrane region" description="Helical" evidence="1">
    <location>
        <begin position="75"/>
        <end position="93"/>
    </location>
</feature>
<keyword evidence="1" id="KW-0812">Transmembrane</keyword>
<feature type="transmembrane region" description="Helical" evidence="1">
    <location>
        <begin position="40"/>
        <end position="63"/>
    </location>
</feature>
<dbReference type="RefSeq" id="WP_128536028.1">
    <property type="nucleotide sequence ID" value="NZ_SBIW01000012.1"/>
</dbReference>
<dbReference type="AlphaFoldDB" id="A0A3S3UTZ9"/>
<feature type="transmembrane region" description="Helical" evidence="1">
    <location>
        <begin position="196"/>
        <end position="216"/>
    </location>
</feature>
<protein>
    <submittedName>
        <fullName evidence="3">XrtN system VIT domain-containing protein</fullName>
    </submittedName>
</protein>
<evidence type="ECO:0000256" key="1">
    <source>
        <dbReference type="SAM" id="Phobius"/>
    </source>
</evidence>
<evidence type="ECO:0000313" key="3">
    <source>
        <dbReference type="EMBL" id="RWY48135.1"/>
    </source>
</evidence>
<dbReference type="EMBL" id="SBIW01000012">
    <property type="protein sequence ID" value="RWY48135.1"/>
    <property type="molecule type" value="Genomic_DNA"/>
</dbReference>
<feature type="domain" description="VIT" evidence="2">
    <location>
        <begin position="323"/>
        <end position="455"/>
    </location>
</feature>
<feature type="transmembrane region" description="Helical" evidence="1">
    <location>
        <begin position="156"/>
        <end position="187"/>
    </location>
</feature>
<keyword evidence="4" id="KW-1185">Reference proteome</keyword>
<dbReference type="NCBIfam" id="TIGR04477">
    <property type="entry name" value="sorted_by_XrtN"/>
    <property type="match status" value="1"/>
</dbReference>
<proteinExistence type="predicted"/>
<feature type="transmembrane region" description="Helical" evidence="1">
    <location>
        <begin position="132"/>
        <end position="150"/>
    </location>
</feature>
<name>A0A3S3UTZ9_9SPHI</name>
<keyword evidence="1" id="KW-0472">Membrane</keyword>
<gene>
    <name evidence="3" type="ORF">EPL05_21380</name>
</gene>
<comment type="caution">
    <text evidence="3">The sequence shown here is derived from an EMBL/GenBank/DDBJ whole genome shotgun (WGS) entry which is preliminary data.</text>
</comment>
<dbReference type="PROSITE" id="PS51468">
    <property type="entry name" value="VIT"/>
    <property type="match status" value="1"/>
</dbReference>
<feature type="transmembrane region" description="Helical" evidence="1">
    <location>
        <begin position="12"/>
        <end position="34"/>
    </location>
</feature>
<dbReference type="Proteomes" id="UP000286701">
    <property type="component" value="Unassembled WGS sequence"/>
</dbReference>
<dbReference type="OrthoDB" id="1801976at2"/>
<keyword evidence="1" id="KW-1133">Transmembrane helix</keyword>
<dbReference type="Pfam" id="PF08487">
    <property type="entry name" value="VIT"/>
    <property type="match status" value="1"/>
</dbReference>
<evidence type="ECO:0000313" key="4">
    <source>
        <dbReference type="Proteomes" id="UP000286701"/>
    </source>
</evidence>
<evidence type="ECO:0000259" key="2">
    <source>
        <dbReference type="PROSITE" id="PS51468"/>
    </source>
</evidence>
<sequence length="836" mass="93639">MKNIGAYLQQDKVTTAGLGLIVLSAIIFVITGIYGHSNAAFGAFIGNYILSLGVLVAVLVVTIQKHGWRYSRGKAEHTVVLLVLWFISAFALNREMNVFDDSADWLSIWVVVSSVALLLAMRYQLLSGIPKYFTFFLLGAGLLLFAYYAFYLLPLYVLSVIGILAIGISLHTFIPLCLGIITTVIIIKAGREDKAVLYTAIAGFVLPVIAAGVFLFCWNQQSRRINHIINQNTLNEGKLPAWIAVSREIDKSPVAERILKAGLVYHEVSSAGNFFFGGMPSQSFDERKQHDPLVVLATLFFEKPNLDETERVNILKAMYNSRHQAQERLWSGDKLQTISVISNVKLYPQYRLAYTEKTLTIRNNSESKWSNQEAIYTFHLPEGTAVSSLSLWINGKEEKSRLTTKAKADSAYKTVVGVEQRDPSVVHWQEGNTINVRVFPCGTEENRKFRIGITSPLRLDGKRLVYENAWFDGPFATTALETLQLSFSSKPTNLDLPAIFKQTGDTYTADRTYQPGWKISCDAPPLTNTAFAFADTAYKVSSYQQQYESFTPTAVYLDVNSAWTAEEFKVVYAKLQGLPVYVYYDKLIKVTDDNLGSLYEMLSSQNFSLFPLNEIRVPESALLITKSGDTSPNLSDLEGSAFATDLTNYLKTPKQIRLYNIGSQLSPYLKALKELRVFGYADGTTEELAAMLNKHRFVRNQENDSTVVIDNAGLMIQKAPGQKITEAPDHLLRLFAYNDIMKKVGADYFRHDYVQPQTIAEAEQGYIVSPVSSMIVLETAKDYERFGIYENKNSLKNASMKSSGAVPEPQEWMLMILAGTIVATFIYKRKKAVTQV</sequence>
<organism evidence="3 4">
    <name type="scientific">Mucilaginibacter gilvus</name>
    <dbReference type="NCBI Taxonomy" id="2305909"/>
    <lineage>
        <taxon>Bacteria</taxon>
        <taxon>Pseudomonadati</taxon>
        <taxon>Bacteroidota</taxon>
        <taxon>Sphingobacteriia</taxon>
        <taxon>Sphingobacteriales</taxon>
        <taxon>Sphingobacteriaceae</taxon>
        <taxon>Mucilaginibacter</taxon>
    </lineage>
</organism>
<reference evidence="3 4" key="1">
    <citation type="submission" date="2019-01" db="EMBL/GenBank/DDBJ databases">
        <title>Mucilaginibacter antarcticum sp. nov., isolated from antarctic soil.</title>
        <authorList>
            <person name="Yan Y.-Q."/>
            <person name="Du Z.-J."/>
        </authorList>
    </citation>
    <scope>NUCLEOTIDE SEQUENCE [LARGE SCALE GENOMIC DNA]</scope>
    <source>
        <strain evidence="3 4">F01003</strain>
    </source>
</reference>
<dbReference type="InterPro" id="IPR013694">
    <property type="entry name" value="VIT"/>
</dbReference>
<feature type="transmembrane region" description="Helical" evidence="1">
    <location>
        <begin position="105"/>
        <end position="125"/>
    </location>
</feature>
<accession>A0A3S3UTZ9</accession>